<evidence type="ECO:0000259" key="2">
    <source>
        <dbReference type="Pfam" id="PF20009"/>
    </source>
</evidence>
<dbReference type="EMBL" id="AP023086">
    <property type="protein sequence ID" value="BCD97090.1"/>
    <property type="molecule type" value="Genomic_DNA"/>
</dbReference>
<dbReference type="InterPro" id="IPR011045">
    <property type="entry name" value="N2O_reductase_N"/>
</dbReference>
<dbReference type="SUPFAM" id="SSF50974">
    <property type="entry name" value="Nitrous oxide reductase, N-terminal domain"/>
    <property type="match status" value="1"/>
</dbReference>
<evidence type="ECO:0000313" key="4">
    <source>
        <dbReference type="Proteomes" id="UP001320119"/>
    </source>
</evidence>
<organism evidence="3 4">
    <name type="scientific">Marinagarivorans cellulosilyticus</name>
    <dbReference type="NCBI Taxonomy" id="2721545"/>
    <lineage>
        <taxon>Bacteria</taxon>
        <taxon>Pseudomonadati</taxon>
        <taxon>Pseudomonadota</taxon>
        <taxon>Gammaproteobacteria</taxon>
        <taxon>Cellvibrionales</taxon>
        <taxon>Cellvibrionaceae</taxon>
        <taxon>Marinagarivorans</taxon>
    </lineage>
</organism>
<sequence length="595" mass="65666">MNKNFLKSLISVNAKVIASFFCFSFSAYGASIDQSQTEVTASLGIQAFSPVGQKFQPSAEQISHISVQLLDAGGGQQGNWAHINIREDNINGEIIASSHQQYLEDCFNFEAGPGCGLGGGTGKEVTFSFPDTVALSPEKSYAFELIADEQGDGLNVGYTNNNGYSQGGLYLDGQYHEHDLWFKTYFQNSPTILISSAQNISSFDLELNLLSNIAIPANEQGAPSRDIIEHPFLGTFVFNGVFKPELSQFLEGSWNSYIEPGWSIVNNISYGGIAGFGNHIYAGDMRTAQNGEQKGIVRFDFINTQSQKRFFPDNEYIDLTLGLDNKLYGLQSSRGTVDIINPITMVLENSLRVGTRTDYRAVTADQQGNLFYVTWSGLIGKTDSTGTSVNEISVGQSLMDIDIHQNAGLLVSSRNGEVWLLNQQLDITQHLDTGIWNTFVAFGEATTQVTQNTPIEYCQAQGNNTFYEWIERMVLNNQNVSSGDNSGYFLHPAPITLKAGSNNLELEPGFGNNQYNEHWSLWLDINNDGAFSLDELIFNEQSNSRIISAFNIPPQENTLHTRLRIAMRYGGSAEACGNFTYGEVEDFEVIIEPAQ</sequence>
<dbReference type="InterPro" id="IPR045474">
    <property type="entry name" value="GEVED"/>
</dbReference>
<accession>A0AAN1WGC1</accession>
<feature type="signal peptide" evidence="1">
    <location>
        <begin position="1"/>
        <end position="29"/>
    </location>
</feature>
<name>A0AAN1WGC1_9GAMM</name>
<evidence type="ECO:0000256" key="1">
    <source>
        <dbReference type="SAM" id="SignalP"/>
    </source>
</evidence>
<keyword evidence="4" id="KW-1185">Reference proteome</keyword>
<evidence type="ECO:0000313" key="3">
    <source>
        <dbReference type="EMBL" id="BCD97090.1"/>
    </source>
</evidence>
<dbReference type="AlphaFoldDB" id="A0AAN1WGC1"/>
<gene>
    <name evidence="3" type="ORF">MARGE09_P1290</name>
</gene>
<feature type="domain" description="GEVED" evidence="2">
    <location>
        <begin position="519"/>
        <end position="589"/>
    </location>
</feature>
<reference evidence="3 4" key="1">
    <citation type="journal article" date="2022" name="IScience">
        <title>An ultrasensitive nanofiber-based assay for enzymatic hydrolysis and deep-sea microbial degradation of cellulose.</title>
        <authorList>
            <person name="Tsudome M."/>
            <person name="Tachioka M."/>
            <person name="Miyazaki M."/>
            <person name="Uchimura K."/>
            <person name="Tsuda M."/>
            <person name="Takaki Y."/>
            <person name="Deguchi S."/>
        </authorList>
    </citation>
    <scope>NUCLEOTIDE SEQUENCE [LARGE SCALE GENOMIC DNA]</scope>
    <source>
        <strain evidence="3 4">GE09</strain>
    </source>
</reference>
<keyword evidence="1" id="KW-0732">Signal</keyword>
<feature type="chain" id="PRO_5042990132" description="GEVED domain-containing protein" evidence="1">
    <location>
        <begin position="30"/>
        <end position="595"/>
    </location>
</feature>
<protein>
    <recommendedName>
        <fullName evidence="2">GEVED domain-containing protein</fullName>
    </recommendedName>
</protein>
<proteinExistence type="predicted"/>
<dbReference type="RefSeq" id="WP_236986564.1">
    <property type="nucleotide sequence ID" value="NZ_AP023086.1"/>
</dbReference>
<dbReference type="Pfam" id="PF20009">
    <property type="entry name" value="GEVED"/>
    <property type="match status" value="1"/>
</dbReference>
<dbReference type="KEGG" id="marq:MARGE09_P1290"/>
<dbReference type="Proteomes" id="UP001320119">
    <property type="component" value="Chromosome"/>
</dbReference>